<reference evidence="5" key="1">
    <citation type="journal article" date="2019" name="Int. J. Syst. Evol. Microbiol.">
        <title>The Global Catalogue of Microorganisms (GCM) 10K type strain sequencing project: providing services to taxonomists for standard genome sequencing and annotation.</title>
        <authorList>
            <consortium name="The Broad Institute Genomics Platform"/>
            <consortium name="The Broad Institute Genome Sequencing Center for Infectious Disease"/>
            <person name="Wu L."/>
            <person name="Ma J."/>
        </authorList>
    </citation>
    <scope>NUCLEOTIDE SEQUENCE [LARGE SCALE GENOMIC DNA]</scope>
    <source>
        <strain evidence="5">JCM 4147</strain>
    </source>
</reference>
<keyword evidence="5" id="KW-1185">Reference proteome</keyword>
<evidence type="ECO:0000313" key="5">
    <source>
        <dbReference type="Proteomes" id="UP001596200"/>
    </source>
</evidence>
<dbReference type="PANTHER" id="PTHR35526">
    <property type="entry name" value="ANTI-SIGMA-F FACTOR RSBW-RELATED"/>
    <property type="match status" value="1"/>
</dbReference>
<dbReference type="CDD" id="cd16936">
    <property type="entry name" value="HATPase_RsbW-like"/>
    <property type="match status" value="1"/>
</dbReference>
<feature type="domain" description="Histidine kinase/HSP90-like ATPase" evidence="3">
    <location>
        <begin position="16"/>
        <end position="121"/>
    </location>
</feature>
<protein>
    <submittedName>
        <fullName evidence="4">ATP-binding protein</fullName>
    </submittedName>
</protein>
<dbReference type="InterPro" id="IPR003594">
    <property type="entry name" value="HATPase_dom"/>
</dbReference>
<dbReference type="SUPFAM" id="SSF55874">
    <property type="entry name" value="ATPase domain of HSP90 chaperone/DNA topoisomerase II/histidine kinase"/>
    <property type="match status" value="1"/>
</dbReference>
<sequence>MTVPLDRHYLVELQVSAERVCQLRRIIAAHLRHWSLELHIRPVCRGVEELLTNVHRHVGDDNNCVVELRWSGRHLTVSVADNGSEMPKLLGTGGGGLSRVMALSDSWGTCRTAEGKVVWFTRYAKEPFSVDLVPLSPLPGVGEFRRPPAAVAAPAGEPDTVAAPVGEPETASDPALV</sequence>
<keyword evidence="1" id="KW-0723">Serine/threonine-protein kinase</keyword>
<dbReference type="Pfam" id="PF13581">
    <property type="entry name" value="HATPase_c_2"/>
    <property type="match status" value="1"/>
</dbReference>
<feature type="region of interest" description="Disordered" evidence="2">
    <location>
        <begin position="149"/>
        <end position="177"/>
    </location>
</feature>
<name>A0ABW1GKP2_9ACTN</name>
<evidence type="ECO:0000256" key="1">
    <source>
        <dbReference type="ARBA" id="ARBA00022527"/>
    </source>
</evidence>
<dbReference type="InterPro" id="IPR036890">
    <property type="entry name" value="HATPase_C_sf"/>
</dbReference>
<accession>A0ABW1GKP2</accession>
<gene>
    <name evidence="4" type="ORF">ACFP1B_17650</name>
</gene>
<organism evidence="4 5">
    <name type="scientific">Streptomyces pulveraceus</name>
    <dbReference type="NCBI Taxonomy" id="68258"/>
    <lineage>
        <taxon>Bacteria</taxon>
        <taxon>Bacillati</taxon>
        <taxon>Actinomycetota</taxon>
        <taxon>Actinomycetes</taxon>
        <taxon>Kitasatosporales</taxon>
        <taxon>Streptomycetaceae</taxon>
        <taxon>Streptomyces</taxon>
    </lineage>
</organism>
<keyword evidence="4" id="KW-0067">ATP-binding</keyword>
<dbReference type="InterPro" id="IPR050267">
    <property type="entry name" value="Anti-sigma-factor_SerPK"/>
</dbReference>
<proteinExistence type="predicted"/>
<keyword evidence="4" id="KW-0547">Nucleotide-binding</keyword>
<dbReference type="Proteomes" id="UP001596200">
    <property type="component" value="Unassembled WGS sequence"/>
</dbReference>
<evidence type="ECO:0000313" key="4">
    <source>
        <dbReference type="EMBL" id="MFC5915230.1"/>
    </source>
</evidence>
<comment type="caution">
    <text evidence="4">The sequence shown here is derived from an EMBL/GenBank/DDBJ whole genome shotgun (WGS) entry which is preliminary data.</text>
</comment>
<keyword evidence="1" id="KW-0808">Transferase</keyword>
<dbReference type="PANTHER" id="PTHR35526:SF3">
    <property type="entry name" value="ANTI-SIGMA-F FACTOR RSBW"/>
    <property type="match status" value="1"/>
</dbReference>
<keyword evidence="1" id="KW-0418">Kinase</keyword>
<dbReference type="GO" id="GO:0005524">
    <property type="term" value="F:ATP binding"/>
    <property type="evidence" value="ECO:0007669"/>
    <property type="project" value="UniProtKB-KW"/>
</dbReference>
<dbReference type="Gene3D" id="3.30.565.10">
    <property type="entry name" value="Histidine kinase-like ATPase, C-terminal domain"/>
    <property type="match status" value="1"/>
</dbReference>
<evidence type="ECO:0000256" key="2">
    <source>
        <dbReference type="SAM" id="MobiDB-lite"/>
    </source>
</evidence>
<dbReference type="RefSeq" id="WP_344511305.1">
    <property type="nucleotide sequence ID" value="NZ_BAAATU010000019.1"/>
</dbReference>
<evidence type="ECO:0000259" key="3">
    <source>
        <dbReference type="Pfam" id="PF13581"/>
    </source>
</evidence>
<dbReference type="EMBL" id="JBHSPU010000016">
    <property type="protein sequence ID" value="MFC5915230.1"/>
    <property type="molecule type" value="Genomic_DNA"/>
</dbReference>